<sequence>MDIIITLFMIMFSSIVFSSIDQVQISNATVPYLPYYFTVSEPFFNSPQKWYYLTVEHCDKTNKRQLFDEVFFNSEINLTLKNIDTTIFYYNNYLMTSEISSKATDVNLFISQLKESDKIVHNPIVPLDFNYNFNDYKWYPSYYREGNIVPSTTKNGKCFTSSVDYCYECQKDFLLSKQYCSIDNNSTKWNLLITDVNKKISLASKNKNQHIFVEQGSIDEIPIESKFYSMTEPWKLNSNMVHYKFEINNIEEIRSSLLF</sequence>
<reference evidence="1" key="1">
    <citation type="submission" date="2010-07" db="EMBL/GenBank/DDBJ databases">
        <title>Gene structure and function analysis of the virulence-related plasmid pVH1 from Vibrio harveyi VIB645.</title>
        <authorList>
            <person name="Hou X."/>
            <person name="Sun J."/>
            <person name="Sun B."/>
            <person name="Liu J."/>
            <person name="Zhang X."/>
        </authorList>
    </citation>
    <scope>NUCLEOTIDE SEQUENCE</scope>
    <source>
        <strain evidence="1">VIB645</strain>
        <plasmid evidence="1">pVH1</plasmid>
    </source>
</reference>
<accession>E5G5N4</accession>
<proteinExistence type="predicted"/>
<evidence type="ECO:0000313" key="1">
    <source>
        <dbReference type="EMBL" id="ADQ53960.1"/>
    </source>
</evidence>
<geneLocation type="plasmid" evidence="1">
    <name>pVH1</name>
</geneLocation>
<name>E5G5N4_VIBHA</name>
<keyword evidence="1" id="KW-0614">Plasmid</keyword>
<dbReference type="GO" id="GO:0016740">
    <property type="term" value="F:transferase activity"/>
    <property type="evidence" value="ECO:0007669"/>
    <property type="project" value="UniProtKB-KW"/>
</dbReference>
<dbReference type="EMBL" id="HM752269">
    <property type="protein sequence ID" value="ADQ53960.1"/>
    <property type="molecule type" value="Genomic_DNA"/>
</dbReference>
<organism evidence="1">
    <name type="scientific">Vibrio harveyi</name>
    <name type="common">Beneckea harveyi</name>
    <dbReference type="NCBI Taxonomy" id="669"/>
    <lineage>
        <taxon>Bacteria</taxon>
        <taxon>Pseudomonadati</taxon>
        <taxon>Pseudomonadota</taxon>
        <taxon>Gammaproteobacteria</taxon>
        <taxon>Vibrionales</taxon>
        <taxon>Vibrionaceae</taxon>
        <taxon>Vibrio</taxon>
    </lineage>
</organism>
<keyword evidence="1" id="KW-0808">Transferase</keyword>
<dbReference type="AlphaFoldDB" id="E5G5N4"/>
<protein>
    <submittedName>
        <fullName evidence="1">Palmitoyl transferase</fullName>
    </submittedName>
</protein>